<dbReference type="InterPro" id="IPR009569">
    <property type="entry name" value="AA_synth_put"/>
</dbReference>
<proteinExistence type="predicted"/>
<evidence type="ECO:0000313" key="2">
    <source>
        <dbReference type="EMBL" id="GAA2613424.1"/>
    </source>
</evidence>
<gene>
    <name evidence="2" type="ORF">GCM10009863_28930</name>
</gene>
<organism evidence="2 3">
    <name type="scientific">Streptomyces axinellae</name>
    <dbReference type="NCBI Taxonomy" id="552788"/>
    <lineage>
        <taxon>Bacteria</taxon>
        <taxon>Bacillati</taxon>
        <taxon>Actinomycetota</taxon>
        <taxon>Actinomycetes</taxon>
        <taxon>Kitasatosporales</taxon>
        <taxon>Streptomycetaceae</taxon>
        <taxon>Streptomyces</taxon>
    </lineage>
</organism>
<accession>A0ABN3Q294</accession>
<evidence type="ECO:0000256" key="1">
    <source>
        <dbReference type="SAM" id="MobiDB-lite"/>
    </source>
</evidence>
<dbReference type="SUPFAM" id="SSF160519">
    <property type="entry name" value="BB2672-like"/>
    <property type="match status" value="1"/>
</dbReference>
<name>A0ABN3Q294_9ACTN</name>
<dbReference type="Proteomes" id="UP001501447">
    <property type="component" value="Unassembled WGS sequence"/>
</dbReference>
<reference evidence="2 3" key="1">
    <citation type="journal article" date="2019" name="Int. J. Syst. Evol. Microbiol.">
        <title>The Global Catalogue of Microorganisms (GCM) 10K type strain sequencing project: providing services to taxonomists for standard genome sequencing and annotation.</title>
        <authorList>
            <consortium name="The Broad Institute Genomics Platform"/>
            <consortium name="The Broad Institute Genome Sequencing Center for Infectious Disease"/>
            <person name="Wu L."/>
            <person name="Ma J."/>
        </authorList>
    </citation>
    <scope>NUCLEOTIDE SEQUENCE [LARGE SCALE GENOMIC DNA]</scope>
    <source>
        <strain evidence="2 3">JCM 16373</strain>
    </source>
</reference>
<evidence type="ECO:0000313" key="3">
    <source>
        <dbReference type="Proteomes" id="UP001501447"/>
    </source>
</evidence>
<dbReference type="InterPro" id="IPR035936">
    <property type="entry name" value="BB2672"/>
</dbReference>
<feature type="region of interest" description="Disordered" evidence="1">
    <location>
        <begin position="186"/>
        <end position="205"/>
    </location>
</feature>
<dbReference type="Gene3D" id="3.30.1330.110">
    <property type="entry name" value="BB2672"/>
    <property type="match status" value="1"/>
</dbReference>
<comment type="caution">
    <text evidence="2">The sequence shown here is derived from an EMBL/GenBank/DDBJ whole genome shotgun (WGS) entry which is preliminary data.</text>
</comment>
<protein>
    <submittedName>
        <fullName evidence="2">Amino acid synthesis family protein</fullName>
    </submittedName>
</protein>
<keyword evidence="3" id="KW-1185">Reference proteome</keyword>
<dbReference type="EMBL" id="BAAARJ010000008">
    <property type="protein sequence ID" value="GAA2613424.1"/>
    <property type="molecule type" value="Genomic_DNA"/>
</dbReference>
<sequence length="205" mass="21735">MTSCEELAGELGTPVRTPVRRGAVAVAVRNPWARRGIVADLQPEVEELAPLLAREIADRLTAMLGGPESITAFGKAALVGLDGEAEHGDALIHTPYFGNVLRELLHGTSIIAFSEERAAAGTTVTVPVWHKTEAATRSHYAATQIRVPDGPRPDELLITAAAATGPRPNARIGDRRTDPVVTLRDLQSTAAQAAPEATEAREGTR</sequence>
<dbReference type="RefSeq" id="WP_344565932.1">
    <property type="nucleotide sequence ID" value="NZ_BAAARJ010000008.1"/>
</dbReference>
<dbReference type="Pfam" id="PF06684">
    <property type="entry name" value="AA_synth"/>
    <property type="match status" value="1"/>
</dbReference>